<evidence type="ECO:0000256" key="1">
    <source>
        <dbReference type="SAM" id="MobiDB-lite"/>
    </source>
</evidence>
<dbReference type="OrthoDB" id="5336357at2759"/>
<dbReference type="RefSeq" id="XP_022581457.1">
    <property type="nucleotide sequence ID" value="XM_022726265.1"/>
</dbReference>
<evidence type="ECO:0000313" key="2">
    <source>
        <dbReference type="EMBL" id="OJJ46947.1"/>
    </source>
</evidence>
<name>A0A1L9SIH3_9EURO</name>
<reference evidence="3" key="1">
    <citation type="journal article" date="2017" name="Genome Biol.">
        <title>Comparative genomics reveals high biological diversity and specific adaptations in the industrially and medically important fungal genus Aspergillus.</title>
        <authorList>
            <person name="de Vries R.P."/>
            <person name="Riley R."/>
            <person name="Wiebenga A."/>
            <person name="Aguilar-Osorio G."/>
            <person name="Amillis S."/>
            <person name="Uchima C.A."/>
            <person name="Anderluh G."/>
            <person name="Asadollahi M."/>
            <person name="Askin M."/>
            <person name="Barry K."/>
            <person name="Battaglia E."/>
            <person name="Bayram O."/>
            <person name="Benocci T."/>
            <person name="Braus-Stromeyer S.A."/>
            <person name="Caldana C."/>
            <person name="Canovas D."/>
            <person name="Cerqueira G.C."/>
            <person name="Chen F."/>
            <person name="Chen W."/>
            <person name="Choi C."/>
            <person name="Clum A."/>
            <person name="Dos Santos R.A."/>
            <person name="Damasio A.R."/>
            <person name="Diallinas G."/>
            <person name="Emri T."/>
            <person name="Fekete E."/>
            <person name="Flipphi M."/>
            <person name="Freyberg S."/>
            <person name="Gallo A."/>
            <person name="Gournas C."/>
            <person name="Habgood R."/>
            <person name="Hainaut M."/>
            <person name="Harispe M.L."/>
            <person name="Henrissat B."/>
            <person name="Hilden K.S."/>
            <person name="Hope R."/>
            <person name="Hossain A."/>
            <person name="Karabika E."/>
            <person name="Karaffa L."/>
            <person name="Karanyi Z."/>
            <person name="Krasevec N."/>
            <person name="Kuo A."/>
            <person name="Kusch H."/>
            <person name="LaButti K."/>
            <person name="Lagendijk E.L."/>
            <person name="Lapidus A."/>
            <person name="Levasseur A."/>
            <person name="Lindquist E."/>
            <person name="Lipzen A."/>
            <person name="Logrieco A.F."/>
            <person name="MacCabe A."/>
            <person name="Maekelae M.R."/>
            <person name="Malavazi I."/>
            <person name="Melin P."/>
            <person name="Meyer V."/>
            <person name="Mielnichuk N."/>
            <person name="Miskei M."/>
            <person name="Molnar A.P."/>
            <person name="Mule G."/>
            <person name="Ngan C.Y."/>
            <person name="Orejas M."/>
            <person name="Orosz E."/>
            <person name="Ouedraogo J.P."/>
            <person name="Overkamp K.M."/>
            <person name="Park H.-S."/>
            <person name="Perrone G."/>
            <person name="Piumi F."/>
            <person name="Punt P.J."/>
            <person name="Ram A.F."/>
            <person name="Ramon A."/>
            <person name="Rauscher S."/>
            <person name="Record E."/>
            <person name="Riano-Pachon D.M."/>
            <person name="Robert V."/>
            <person name="Roehrig J."/>
            <person name="Ruller R."/>
            <person name="Salamov A."/>
            <person name="Salih N.S."/>
            <person name="Samson R.A."/>
            <person name="Sandor E."/>
            <person name="Sanguinetti M."/>
            <person name="Schuetze T."/>
            <person name="Sepcic K."/>
            <person name="Shelest E."/>
            <person name="Sherlock G."/>
            <person name="Sophianopoulou V."/>
            <person name="Squina F.M."/>
            <person name="Sun H."/>
            <person name="Susca A."/>
            <person name="Todd R.B."/>
            <person name="Tsang A."/>
            <person name="Unkles S.E."/>
            <person name="van de Wiele N."/>
            <person name="van Rossen-Uffink D."/>
            <person name="Oliveira J.V."/>
            <person name="Vesth T.C."/>
            <person name="Visser J."/>
            <person name="Yu J.-H."/>
            <person name="Zhou M."/>
            <person name="Andersen M.R."/>
            <person name="Archer D.B."/>
            <person name="Baker S.E."/>
            <person name="Benoit I."/>
            <person name="Brakhage A.A."/>
            <person name="Braus G.H."/>
            <person name="Fischer R."/>
            <person name="Frisvad J.C."/>
            <person name="Goldman G.H."/>
            <person name="Houbraken J."/>
            <person name="Oakley B."/>
            <person name="Pocsi I."/>
            <person name="Scazzocchio C."/>
            <person name="Seiboth B."/>
            <person name="vanKuyk P.A."/>
            <person name="Wortman J."/>
            <person name="Dyer P.S."/>
            <person name="Grigoriev I.V."/>
        </authorList>
    </citation>
    <scope>NUCLEOTIDE SEQUENCE [LARGE SCALE GENOMIC DNA]</scope>
    <source>
        <strain evidence="3">CBS 506.65</strain>
    </source>
</reference>
<dbReference type="EMBL" id="KV878341">
    <property type="protein sequence ID" value="OJJ46947.1"/>
    <property type="molecule type" value="Genomic_DNA"/>
</dbReference>
<accession>A0A1L9SIH3</accession>
<dbReference type="VEuPathDB" id="FungiDB:ASPZODRAFT_15636"/>
<proteinExistence type="predicted"/>
<feature type="compositionally biased region" description="Low complexity" evidence="1">
    <location>
        <begin position="151"/>
        <end position="161"/>
    </location>
</feature>
<evidence type="ECO:0000313" key="3">
    <source>
        <dbReference type="Proteomes" id="UP000184188"/>
    </source>
</evidence>
<protein>
    <submittedName>
        <fullName evidence="2">Uncharacterized protein</fullName>
    </submittedName>
</protein>
<gene>
    <name evidence="2" type="ORF">ASPZODRAFT_15636</name>
</gene>
<feature type="region of interest" description="Disordered" evidence="1">
    <location>
        <begin position="1"/>
        <end position="47"/>
    </location>
</feature>
<dbReference type="AlphaFoldDB" id="A0A1L9SIH3"/>
<feature type="region of interest" description="Disordered" evidence="1">
    <location>
        <begin position="63"/>
        <end position="161"/>
    </location>
</feature>
<dbReference type="Proteomes" id="UP000184188">
    <property type="component" value="Unassembled WGS sequence"/>
</dbReference>
<feature type="compositionally biased region" description="Polar residues" evidence="1">
    <location>
        <begin position="117"/>
        <end position="135"/>
    </location>
</feature>
<sequence>MSLKRKASFPALMSPEPMAIDSYDSTVDGTPKHLHSRTRKRFRDDRPSDETIYEKTLRWLFSAQKQQQQQQQTTVDEDMDLEPLPSPEPVDPRQQTLLKFFRPSRPTSHHSILAPDSSATCSNTTSGSNSPISQDTDMDRNARTDGGSGGSKAWAGGLQWT</sequence>
<feature type="compositionally biased region" description="Basic residues" evidence="1">
    <location>
        <begin position="32"/>
        <end position="41"/>
    </location>
</feature>
<dbReference type="STRING" id="1073090.A0A1L9SIH3"/>
<dbReference type="GeneID" id="34612729"/>
<keyword evidence="3" id="KW-1185">Reference proteome</keyword>
<organism evidence="2 3">
    <name type="scientific">Penicilliopsis zonata CBS 506.65</name>
    <dbReference type="NCBI Taxonomy" id="1073090"/>
    <lineage>
        <taxon>Eukaryota</taxon>
        <taxon>Fungi</taxon>
        <taxon>Dikarya</taxon>
        <taxon>Ascomycota</taxon>
        <taxon>Pezizomycotina</taxon>
        <taxon>Eurotiomycetes</taxon>
        <taxon>Eurotiomycetidae</taxon>
        <taxon>Eurotiales</taxon>
        <taxon>Aspergillaceae</taxon>
        <taxon>Penicilliopsis</taxon>
    </lineage>
</organism>